<keyword evidence="1" id="KW-0472">Membrane</keyword>
<keyword evidence="3" id="KW-1185">Reference proteome</keyword>
<dbReference type="Proteomes" id="UP000523795">
    <property type="component" value="Unassembled WGS sequence"/>
</dbReference>
<gene>
    <name evidence="2" type="ORF">HER39_16665</name>
</gene>
<name>A0ABX1JTZ0_9MICC</name>
<feature type="transmembrane region" description="Helical" evidence="1">
    <location>
        <begin position="16"/>
        <end position="40"/>
    </location>
</feature>
<feature type="non-terminal residue" evidence="2">
    <location>
        <position position="76"/>
    </location>
</feature>
<evidence type="ECO:0000313" key="2">
    <source>
        <dbReference type="EMBL" id="NKX52170.1"/>
    </source>
</evidence>
<dbReference type="InterPro" id="IPR032710">
    <property type="entry name" value="NTF2-like_dom_sf"/>
</dbReference>
<keyword evidence="1" id="KW-1133">Transmembrane helix</keyword>
<organism evidence="2 3">
    <name type="scientific">Arthrobacter deserti</name>
    <dbReference type="NCBI Taxonomy" id="1742687"/>
    <lineage>
        <taxon>Bacteria</taxon>
        <taxon>Bacillati</taxon>
        <taxon>Actinomycetota</taxon>
        <taxon>Actinomycetes</taxon>
        <taxon>Micrococcales</taxon>
        <taxon>Micrococcaceae</taxon>
        <taxon>Arthrobacter</taxon>
    </lineage>
</organism>
<protein>
    <submittedName>
        <fullName evidence="2">DUF4440 domain-containing protein</fullName>
    </submittedName>
</protein>
<keyword evidence="1" id="KW-0812">Transmembrane</keyword>
<accession>A0ABX1JTZ0</accession>
<comment type="caution">
    <text evidence="2">The sequence shown here is derived from an EMBL/GenBank/DDBJ whole genome shotgun (WGS) entry which is preliminary data.</text>
</comment>
<dbReference type="SUPFAM" id="SSF54427">
    <property type="entry name" value="NTF2-like"/>
    <property type="match status" value="1"/>
</dbReference>
<proteinExistence type="predicted"/>
<evidence type="ECO:0000313" key="3">
    <source>
        <dbReference type="Proteomes" id="UP000523795"/>
    </source>
</evidence>
<evidence type="ECO:0000256" key="1">
    <source>
        <dbReference type="SAM" id="Phobius"/>
    </source>
</evidence>
<sequence length="76" mass="8674">MQDLTERDVAVAAERLVAAFAATGTQAYFACFVASATFVFHTEPQRLDSREAYRLLWQSWLEDGWRVLDCASSNRR</sequence>
<dbReference type="Gene3D" id="3.10.450.50">
    <property type="match status" value="1"/>
</dbReference>
<dbReference type="EMBL" id="JAAZSR010000430">
    <property type="protein sequence ID" value="NKX52170.1"/>
    <property type="molecule type" value="Genomic_DNA"/>
</dbReference>
<reference evidence="2 3" key="1">
    <citation type="submission" date="2020-04" db="EMBL/GenBank/DDBJ databases">
        <authorList>
            <person name="Liu S."/>
        </authorList>
    </citation>
    <scope>NUCLEOTIDE SEQUENCE [LARGE SCALE GENOMIC DNA]</scope>
    <source>
        <strain evidence="2 3">CGMCC 1.15091</strain>
    </source>
</reference>